<keyword evidence="2" id="KW-0732">Signal</keyword>
<evidence type="ECO:0000259" key="11">
    <source>
        <dbReference type="Pfam" id="PF17996"/>
    </source>
</evidence>
<dbReference type="SUPFAM" id="SSF81296">
    <property type="entry name" value="E set domains"/>
    <property type="match status" value="6"/>
</dbReference>
<dbReference type="PANTHER" id="PTHR11452:SF75">
    <property type="entry name" value="ALPHA-GALACTOSIDASE MEL1"/>
    <property type="match status" value="1"/>
</dbReference>
<dbReference type="Proteomes" id="UP000190188">
    <property type="component" value="Unassembled WGS sequence"/>
</dbReference>
<evidence type="ECO:0000313" key="13">
    <source>
        <dbReference type="Proteomes" id="UP000190188"/>
    </source>
</evidence>
<organism evidence="12 13">
    <name type="scientific">Paenibacillus selenitireducens</name>
    <dbReference type="NCBI Taxonomy" id="1324314"/>
    <lineage>
        <taxon>Bacteria</taxon>
        <taxon>Bacillati</taxon>
        <taxon>Bacillota</taxon>
        <taxon>Bacilli</taxon>
        <taxon>Bacillales</taxon>
        <taxon>Paenibacillaceae</taxon>
        <taxon>Paenibacillus</taxon>
    </lineage>
</organism>
<dbReference type="PANTHER" id="PTHR11452">
    <property type="entry name" value="ALPHA-GALACTOSIDASE/ALPHA-N-ACETYLGALACTOSAMINIDASE"/>
    <property type="match status" value="1"/>
</dbReference>
<dbReference type="OrthoDB" id="9807519at2"/>
<gene>
    <name evidence="12" type="ORF">BVG16_24975</name>
</gene>
<evidence type="ECO:0000256" key="7">
    <source>
        <dbReference type="ARBA" id="ARBA00023326"/>
    </source>
</evidence>
<keyword evidence="5" id="KW-0119">Carbohydrate metabolism</keyword>
<dbReference type="RefSeq" id="WP_078501935.1">
    <property type="nucleotide sequence ID" value="NZ_MSZX01000012.1"/>
</dbReference>
<dbReference type="Gene3D" id="2.60.120.260">
    <property type="entry name" value="Galactose-binding domain-like"/>
    <property type="match status" value="4"/>
</dbReference>
<keyword evidence="3 8" id="KW-0378">Hydrolase</keyword>
<dbReference type="STRING" id="1324314.BVG16_24975"/>
<dbReference type="SUPFAM" id="SSF51011">
    <property type="entry name" value="Glycosyl hydrolase domain"/>
    <property type="match status" value="1"/>
</dbReference>
<dbReference type="SUPFAM" id="SSF51445">
    <property type="entry name" value="(Trans)glycosidases"/>
    <property type="match status" value="1"/>
</dbReference>
<dbReference type="InterPro" id="IPR013780">
    <property type="entry name" value="Glyco_hydro_b"/>
</dbReference>
<dbReference type="PRINTS" id="PR00740">
    <property type="entry name" value="GLHYDRLASE27"/>
</dbReference>
<protein>
    <recommendedName>
        <fullName evidence="8">Alpha-galactosidase</fullName>
        <ecNumber evidence="8">3.2.1.22</ecNumber>
    </recommendedName>
    <alternativeName>
        <fullName evidence="8">Melibiase</fullName>
    </alternativeName>
</protein>
<feature type="domain" description="Carbohydrate binding X2" evidence="9">
    <location>
        <begin position="588"/>
        <end position="670"/>
    </location>
</feature>
<dbReference type="CDD" id="cd14792">
    <property type="entry name" value="GH27"/>
    <property type="match status" value="1"/>
</dbReference>
<keyword evidence="4" id="KW-0136">Cellulose degradation</keyword>
<evidence type="ECO:0000256" key="3">
    <source>
        <dbReference type="ARBA" id="ARBA00022801"/>
    </source>
</evidence>
<feature type="domain" description="Carbohydrate binding X2" evidence="9">
    <location>
        <begin position="493"/>
        <end position="576"/>
    </location>
</feature>
<evidence type="ECO:0000259" key="10">
    <source>
        <dbReference type="Pfam" id="PF17801"/>
    </source>
</evidence>
<sequence length="1500" mass="164987">MKKLNATRMWLLVIVFITTQAGILFPSTPIAQAADNRLANKPYMGWSSYSQQVYHTGSWITADNIKAQSDAMHKTLQPHGYTYINVDAGWNGSMDEYGRPIPSTTLYPDGLQDVIDHVHNNGQKFGLYMIQGLSPQAYDDNLQIYGTECRMQDIAVHPLQKSDYWGLGYKIDFSNPCAQKYIDSIAEKLGEWGVDFIKFDSVTPGSGISDLSLDARDDVKAWSQALARHQIWFELSWALDINYADLWKQYANGWRVDWDIECYCGSGGLTAWPNIARLFPKAEQWWRHAGPGGWNDFDSLNVGNGAMDGITQDERRTAMTFWSISAAPIYIGNDMTKLDEYGIELLTNDEVIAVNQAGRPAHPVSIDTEQQVWYANNGDGTYTVGLFNLGSEKATVSVKWNDIGLEGSASVRDLWSHTELGTFNDGYQALDVPSHGSRLFKVTALDGAVSVNDDDTGMRYQGEWVRNGGHELPVDTQNLVIDVIDSEVENSTISPTTASFDKRASEQADVTTTLTWNANHEVSRISHGDKDLVLGTDYSVTDNIVTIKKEYLAVQPVGTTTLTLTFPIGAPQQFVISVEDTTVRDSQINPPVISYDSNELDMSDVKVTMALHGNVLKEIKNGDVALVLGTDYTVAGNQLFLKKAYLASLPKGMSQLTLKFSGGAAQNLAVAVRDASNGGTVSLNDDDAGIKYTGAWNRSYNRGLGDYGDDVHFAEKDGDYFEYTFQGTGIEIITELDPSQGEIDIYMDGVYQQTVNTSNAGRLAQQTVYAITGLTDGTHTFKAVKKSGTFMLLDQLRFSVPDLITPVTASFDKSGAEQGDISVTVATYDYKLNSITNGATTLTTDVDYTVSDYQVLLKKSYLASQPVGVTPLTFSFSGGAAQSLVVTIEDNAAQNSILVQSEADFDKKVSEQTDITAHVTWNGNTLSSITHQGTALVPGKDYTVVEDQVIVKKEYLATRAVGTAQLKFTFSAGASQTLNVTVRDTTAPNSTLLPTAVSFDRNVAKQNDVTTTLELNGNTLIGISNGEETLEAGVDYMVSGHSVTILKAYLAQLPTGMANLTLSFNAGKAQTLAVAITDTSRGRYVSVNDDDPGVRYTGAWQHGRNRGLGDYKDDVHFTEKNGDYFEYTFTGTGIEMITEKDSSQGDIDIYVDGEFQQTISTYQSARQIGQTVYNIAGLPNGEHTLKVVKKSGYYMLLDQLKYRVSDFITPDTAQFHKNGAHSADIQTELTIDGSNLLHISQGNITLNDGKDYKVSGDKVTIKKSFLKQAPVGTNMLTFHFRGDYQNDVHVTKRNNDSFEYTFQGTGIEFLTAKGPDQGQIDIYVDGKFKQTVNTYHSNRQTGQSVFRLSGLTNGTHTIKGVKRSGSIMIVDQLKFMVTFPKIVNDTDHAIDYTGSWTHSTNRGFGDYQDDVHLSQSSKATLEYKFKGSSVEVIMEKSAEQGNVDIYVDNKFKQTVSTYSPDRQVQQTVYSLTGLSKGSHTIKIVKNTGDLFIFDAFKITE</sequence>
<evidence type="ECO:0000256" key="4">
    <source>
        <dbReference type="ARBA" id="ARBA00023001"/>
    </source>
</evidence>
<dbReference type="InterPro" id="IPR005102">
    <property type="entry name" value="Carbo-bd_X2"/>
</dbReference>
<dbReference type="Pfam" id="PF17996">
    <property type="entry name" value="CE2_N"/>
    <property type="match status" value="1"/>
</dbReference>
<dbReference type="Gene3D" id="3.20.20.70">
    <property type="entry name" value="Aldolase class I"/>
    <property type="match status" value="1"/>
</dbReference>
<dbReference type="GO" id="GO:0030245">
    <property type="term" value="P:cellulose catabolic process"/>
    <property type="evidence" value="ECO:0007669"/>
    <property type="project" value="UniProtKB-KW"/>
</dbReference>
<keyword evidence="8" id="KW-1015">Disulfide bond</keyword>
<dbReference type="Gene3D" id="2.60.40.10">
    <property type="entry name" value="Immunoglobulins"/>
    <property type="match status" value="5"/>
</dbReference>
<evidence type="ECO:0000313" key="12">
    <source>
        <dbReference type="EMBL" id="OPA74016.1"/>
    </source>
</evidence>
<comment type="caution">
    <text evidence="12">The sequence shown here is derived from an EMBL/GenBank/DDBJ whole genome shotgun (WGS) entry which is preliminary data.</text>
</comment>
<dbReference type="InterPro" id="IPR013785">
    <property type="entry name" value="Aldolase_TIM"/>
</dbReference>
<dbReference type="InterPro" id="IPR002241">
    <property type="entry name" value="Glyco_hydro_27"/>
</dbReference>
<feature type="domain" description="Alpha galactosidase C-terminal" evidence="10">
    <location>
        <begin position="368"/>
        <end position="442"/>
    </location>
</feature>
<dbReference type="Pfam" id="PF16499">
    <property type="entry name" value="Melibiase_2"/>
    <property type="match status" value="1"/>
</dbReference>
<accession>A0A1T2X2S3</accession>
<dbReference type="InterPro" id="IPR014756">
    <property type="entry name" value="Ig_E-set"/>
</dbReference>
<feature type="domain" description="Carbohydrate esterase 2 N-terminal" evidence="11">
    <location>
        <begin position="1415"/>
        <end position="1487"/>
    </location>
</feature>
<evidence type="ECO:0000256" key="2">
    <source>
        <dbReference type="ARBA" id="ARBA00022729"/>
    </source>
</evidence>
<name>A0A1T2X2S3_9BACL</name>
<comment type="similarity">
    <text evidence="1 8">Belongs to the glycosyl hydrolase 27 family.</text>
</comment>
<feature type="domain" description="Carbohydrate binding X2" evidence="9">
    <location>
        <begin position="900"/>
        <end position="980"/>
    </location>
</feature>
<dbReference type="EMBL" id="MSZX01000012">
    <property type="protein sequence ID" value="OPA74016.1"/>
    <property type="molecule type" value="Genomic_DNA"/>
</dbReference>
<evidence type="ECO:0000259" key="9">
    <source>
        <dbReference type="Pfam" id="PF03442"/>
    </source>
</evidence>
<dbReference type="InterPro" id="IPR017853">
    <property type="entry name" value="GH"/>
</dbReference>
<evidence type="ECO:0000256" key="6">
    <source>
        <dbReference type="ARBA" id="ARBA00023295"/>
    </source>
</evidence>
<dbReference type="InterPro" id="IPR041233">
    <property type="entry name" value="Melibiase_C"/>
</dbReference>
<keyword evidence="13" id="KW-1185">Reference proteome</keyword>
<feature type="domain" description="Carbohydrate binding X2" evidence="9">
    <location>
        <begin position="994"/>
        <end position="1074"/>
    </location>
</feature>
<dbReference type="Gene3D" id="2.60.40.1180">
    <property type="entry name" value="Golgi alpha-mannosidase II"/>
    <property type="match status" value="1"/>
</dbReference>
<evidence type="ECO:0000256" key="5">
    <source>
        <dbReference type="ARBA" id="ARBA00023277"/>
    </source>
</evidence>
<dbReference type="InterPro" id="IPR013783">
    <property type="entry name" value="Ig-like_fold"/>
</dbReference>
<keyword evidence="6 8" id="KW-0326">Glycosidase</keyword>
<keyword evidence="7" id="KW-0624">Polysaccharide degradation</keyword>
<dbReference type="Pfam" id="PF03442">
    <property type="entry name" value="CBM_X2"/>
    <property type="match status" value="6"/>
</dbReference>
<proteinExistence type="inferred from homology"/>
<evidence type="ECO:0000256" key="1">
    <source>
        <dbReference type="ARBA" id="ARBA00009743"/>
    </source>
</evidence>
<dbReference type="InterPro" id="IPR040794">
    <property type="entry name" value="CE2_N"/>
</dbReference>
<reference evidence="12 13" key="1">
    <citation type="submission" date="2017-01" db="EMBL/GenBank/DDBJ databases">
        <title>Genome analysis of Paenibacillus selenitrireducens ES3-24.</title>
        <authorList>
            <person name="Xu D."/>
            <person name="Yao R."/>
            <person name="Zheng S."/>
        </authorList>
    </citation>
    <scope>NUCLEOTIDE SEQUENCE [LARGE SCALE GENOMIC DNA]</scope>
    <source>
        <strain evidence="12 13">ES3-24</strain>
    </source>
</reference>
<comment type="catalytic activity">
    <reaction evidence="8">
        <text>Hydrolysis of terminal, non-reducing alpha-D-galactose residues in alpha-D-galactosides, including galactose oligosaccharides, galactomannans and galactolipids.</text>
        <dbReference type="EC" id="3.2.1.22"/>
    </reaction>
</comment>
<feature type="domain" description="Carbohydrate binding X2" evidence="9">
    <location>
        <begin position="1208"/>
        <end position="1282"/>
    </location>
</feature>
<feature type="domain" description="Carbohydrate binding X2" evidence="9">
    <location>
        <begin position="804"/>
        <end position="885"/>
    </location>
</feature>
<dbReference type="Pfam" id="PF17801">
    <property type="entry name" value="Melibiase_C"/>
    <property type="match status" value="1"/>
</dbReference>
<dbReference type="GO" id="GO:0004557">
    <property type="term" value="F:alpha-galactosidase activity"/>
    <property type="evidence" value="ECO:0007669"/>
    <property type="project" value="UniProtKB-EC"/>
</dbReference>
<dbReference type="EC" id="3.2.1.22" evidence="8"/>
<evidence type="ECO:0000256" key="8">
    <source>
        <dbReference type="RuleBase" id="RU361168"/>
    </source>
</evidence>